<keyword evidence="10" id="KW-1185">Reference proteome</keyword>
<dbReference type="Pfam" id="PF00507">
    <property type="entry name" value="Oxidored_q4"/>
    <property type="match status" value="1"/>
</dbReference>
<evidence type="ECO:0000256" key="1">
    <source>
        <dbReference type="ARBA" id="ARBA00004370"/>
    </source>
</evidence>
<evidence type="ECO:0000256" key="8">
    <source>
        <dbReference type="SAM" id="Phobius"/>
    </source>
</evidence>
<comment type="subcellular location">
    <subcellularLocation>
        <location evidence="7">Cell membrane</location>
        <topology evidence="7">Multi-pass membrane protein</topology>
    </subcellularLocation>
    <subcellularLocation>
        <location evidence="1">Membrane</location>
    </subcellularLocation>
</comment>
<dbReference type="InterPro" id="IPR000440">
    <property type="entry name" value="NADH_UbQ/plastoQ_OxRdtase_su3"/>
</dbReference>
<dbReference type="GO" id="GO:0048038">
    <property type="term" value="F:quinone binding"/>
    <property type="evidence" value="ECO:0007669"/>
    <property type="project" value="UniProtKB-KW"/>
</dbReference>
<evidence type="ECO:0000256" key="5">
    <source>
        <dbReference type="ARBA" id="ARBA00022989"/>
    </source>
</evidence>
<feature type="transmembrane region" description="Helical" evidence="8">
    <location>
        <begin position="59"/>
        <end position="79"/>
    </location>
</feature>
<dbReference type="PANTHER" id="PTHR11058:SF9">
    <property type="entry name" value="NADH-UBIQUINONE OXIDOREDUCTASE CHAIN 3"/>
    <property type="match status" value="1"/>
</dbReference>
<comment type="similarity">
    <text evidence="2 7">Belongs to the complex I subunit 3 family.</text>
</comment>
<keyword evidence="4 7" id="KW-0812">Transmembrane</keyword>
<keyword evidence="3" id="KW-0813">Transport</keyword>
<keyword evidence="5 8" id="KW-1133">Transmembrane helix</keyword>
<dbReference type="Gene3D" id="1.20.58.1610">
    <property type="entry name" value="NADH:ubiquinone/plastoquinone oxidoreductase, chain 3"/>
    <property type="match status" value="1"/>
</dbReference>
<proteinExistence type="inferred from homology"/>
<dbReference type="GO" id="GO:0030964">
    <property type="term" value="C:NADH dehydrogenase complex"/>
    <property type="evidence" value="ECO:0007669"/>
    <property type="project" value="TreeGrafter"/>
</dbReference>
<dbReference type="EC" id="7.1.1.-" evidence="7"/>
<keyword evidence="7" id="KW-0874">Quinone</keyword>
<dbReference type="GO" id="GO:0008137">
    <property type="term" value="F:NADH dehydrogenase (ubiquinone) activity"/>
    <property type="evidence" value="ECO:0007669"/>
    <property type="project" value="InterPro"/>
</dbReference>
<comment type="function">
    <text evidence="7">NDH-1 shuttles electrons from NADH, via FMN and iron-sulfur (Fe-S) centers, to quinones in the respiratory chain.</text>
</comment>
<dbReference type="EMBL" id="LR778114">
    <property type="protein sequence ID" value="CAB1129849.1"/>
    <property type="molecule type" value="Genomic_DNA"/>
</dbReference>
<dbReference type="GO" id="GO:0005886">
    <property type="term" value="C:plasma membrane"/>
    <property type="evidence" value="ECO:0007669"/>
    <property type="project" value="UniProtKB-SubCell"/>
</dbReference>
<evidence type="ECO:0000256" key="6">
    <source>
        <dbReference type="ARBA" id="ARBA00023136"/>
    </source>
</evidence>
<keyword evidence="6 8" id="KW-0472">Membrane</keyword>
<dbReference type="InterPro" id="IPR038430">
    <property type="entry name" value="NDAH_ubi_oxred_su3_sf"/>
</dbReference>
<dbReference type="AlphaFoldDB" id="A0A6F8ZIZ1"/>
<sequence length="117" mass="13615">MVTSIVGYIALGLFLPVSMFMIGGFLGRNRKKREKEQLRAYESGTVPVGDTWRPQMVRYYRYALLFVIFDAEVAFLYPWVAASNGLPRLDWWEALVFVVLLLWGLAYAWRKGAMEWI</sequence>
<evidence type="ECO:0000256" key="7">
    <source>
        <dbReference type="RuleBase" id="RU003639"/>
    </source>
</evidence>
<dbReference type="PANTHER" id="PTHR11058">
    <property type="entry name" value="NADH-UBIQUINONE OXIDOREDUCTASE CHAIN 3"/>
    <property type="match status" value="1"/>
</dbReference>
<evidence type="ECO:0000313" key="9">
    <source>
        <dbReference type="EMBL" id="CAB1129849.1"/>
    </source>
</evidence>
<feature type="transmembrane region" description="Helical" evidence="8">
    <location>
        <begin position="6"/>
        <end position="27"/>
    </location>
</feature>
<evidence type="ECO:0000256" key="4">
    <source>
        <dbReference type="ARBA" id="ARBA00022692"/>
    </source>
</evidence>
<keyword evidence="7" id="KW-0520">NAD</keyword>
<organism evidence="9 10">
    <name type="scientific">Candidatus Hydrogenisulfobacillus filiaventi</name>
    <dbReference type="NCBI Taxonomy" id="2707344"/>
    <lineage>
        <taxon>Bacteria</taxon>
        <taxon>Bacillati</taxon>
        <taxon>Bacillota</taxon>
        <taxon>Clostridia</taxon>
        <taxon>Eubacteriales</taxon>
        <taxon>Clostridiales Family XVII. Incertae Sedis</taxon>
        <taxon>Candidatus Hydrogenisulfobacillus</taxon>
    </lineage>
</organism>
<dbReference type="Proteomes" id="UP000503399">
    <property type="component" value="Chromosome"/>
</dbReference>
<protein>
    <recommendedName>
        <fullName evidence="7">NADH-quinone oxidoreductase subunit</fullName>
        <ecNumber evidence="7">7.1.1.-</ecNumber>
    </recommendedName>
</protein>
<reference evidence="9 10" key="1">
    <citation type="submission" date="2020-02" db="EMBL/GenBank/DDBJ databases">
        <authorList>
            <person name="Hogendoorn C."/>
        </authorList>
    </citation>
    <scope>NUCLEOTIDE SEQUENCE [LARGE SCALE GENOMIC DNA]</scope>
    <source>
        <strain evidence="9">R501</strain>
    </source>
</reference>
<dbReference type="KEGG" id="hfv:R50_2352"/>
<comment type="catalytic activity">
    <reaction evidence="7">
        <text>a quinone + NADH + 5 H(+)(in) = a quinol + NAD(+) + 4 H(+)(out)</text>
        <dbReference type="Rhea" id="RHEA:57888"/>
        <dbReference type="ChEBI" id="CHEBI:15378"/>
        <dbReference type="ChEBI" id="CHEBI:24646"/>
        <dbReference type="ChEBI" id="CHEBI:57540"/>
        <dbReference type="ChEBI" id="CHEBI:57945"/>
        <dbReference type="ChEBI" id="CHEBI:132124"/>
    </reaction>
</comment>
<evidence type="ECO:0000256" key="3">
    <source>
        <dbReference type="ARBA" id="ARBA00022448"/>
    </source>
</evidence>
<accession>A0A6F8ZIZ1</accession>
<evidence type="ECO:0000313" key="10">
    <source>
        <dbReference type="Proteomes" id="UP000503399"/>
    </source>
</evidence>
<gene>
    <name evidence="9" type="primary">nuoA</name>
    <name evidence="9" type="ORF">R50_2352</name>
</gene>
<evidence type="ECO:0000256" key="2">
    <source>
        <dbReference type="ARBA" id="ARBA00008472"/>
    </source>
</evidence>
<name>A0A6F8ZIZ1_9FIRM</name>
<feature type="transmembrane region" description="Helical" evidence="8">
    <location>
        <begin position="91"/>
        <end position="109"/>
    </location>
</feature>